<evidence type="ECO:0000256" key="1">
    <source>
        <dbReference type="ARBA" id="ARBA00004651"/>
    </source>
</evidence>
<dbReference type="InterPro" id="IPR037185">
    <property type="entry name" value="EmrE-like"/>
</dbReference>
<evidence type="ECO:0000256" key="7">
    <source>
        <dbReference type="RuleBase" id="RU003942"/>
    </source>
</evidence>
<dbReference type="AlphaFoldDB" id="A0A839QM51"/>
<comment type="caution">
    <text evidence="9">The sequence shown here is derived from an EMBL/GenBank/DDBJ whole genome shotgun (WGS) entry which is preliminary data.</text>
</comment>
<feature type="transmembrane region" description="Helical" evidence="8">
    <location>
        <begin position="30"/>
        <end position="49"/>
    </location>
</feature>
<evidence type="ECO:0000256" key="2">
    <source>
        <dbReference type="ARBA" id="ARBA00022448"/>
    </source>
</evidence>
<keyword evidence="2" id="KW-0813">Transport</keyword>
<proteinExistence type="inferred from homology"/>
<comment type="subcellular location">
    <subcellularLocation>
        <location evidence="1 7">Cell membrane</location>
        <topology evidence="1 7">Multi-pass membrane protein</topology>
    </subcellularLocation>
</comment>
<dbReference type="InterPro" id="IPR000390">
    <property type="entry name" value="Small_drug/metabolite_transptr"/>
</dbReference>
<keyword evidence="10" id="KW-1185">Reference proteome</keyword>
<evidence type="ECO:0000256" key="4">
    <source>
        <dbReference type="ARBA" id="ARBA00022692"/>
    </source>
</evidence>
<dbReference type="PANTHER" id="PTHR30561:SF1">
    <property type="entry name" value="MULTIDRUG TRANSPORTER EMRE"/>
    <property type="match status" value="1"/>
</dbReference>
<dbReference type="InterPro" id="IPR045324">
    <property type="entry name" value="Small_multidrug_res"/>
</dbReference>
<evidence type="ECO:0000256" key="8">
    <source>
        <dbReference type="SAM" id="Phobius"/>
    </source>
</evidence>
<keyword evidence="3" id="KW-1003">Cell membrane</keyword>
<accession>A0A839QM51</accession>
<name>A0A839QM51_9MICC</name>
<keyword evidence="6 8" id="KW-0472">Membrane</keyword>
<evidence type="ECO:0000313" key="10">
    <source>
        <dbReference type="Proteomes" id="UP000523000"/>
    </source>
</evidence>
<dbReference type="SUPFAM" id="SSF103481">
    <property type="entry name" value="Multidrug resistance efflux transporter EmrE"/>
    <property type="match status" value="1"/>
</dbReference>
<dbReference type="GO" id="GO:0031460">
    <property type="term" value="P:glycine betaine transport"/>
    <property type="evidence" value="ECO:0007669"/>
    <property type="project" value="TreeGrafter"/>
</dbReference>
<feature type="transmembrane region" description="Helical" evidence="8">
    <location>
        <begin position="85"/>
        <end position="102"/>
    </location>
</feature>
<dbReference type="GO" id="GO:0015220">
    <property type="term" value="F:choline transmembrane transporter activity"/>
    <property type="evidence" value="ECO:0007669"/>
    <property type="project" value="TreeGrafter"/>
</dbReference>
<dbReference type="GO" id="GO:0015199">
    <property type="term" value="F:amino-acid betaine transmembrane transporter activity"/>
    <property type="evidence" value="ECO:0007669"/>
    <property type="project" value="TreeGrafter"/>
</dbReference>
<reference evidence="9 10" key="1">
    <citation type="submission" date="2020-08" db="EMBL/GenBank/DDBJ databases">
        <title>Sequencing the genomes of 1000 actinobacteria strains.</title>
        <authorList>
            <person name="Klenk H.-P."/>
        </authorList>
    </citation>
    <scope>NUCLEOTIDE SEQUENCE [LARGE SCALE GENOMIC DNA]</scope>
    <source>
        <strain evidence="9 10">DSM 22826</strain>
    </source>
</reference>
<sequence>MTKWLLLAVAILTEVTATLSLKAALEQPWWYMPVVFGYIAAFSCLALAMRRGLPLGVAYGIWGALGVALTAVLALFIFAEPLTPAMMLGLGIIIVGVVLVELGSQHAAKTASGAEADTIA</sequence>
<evidence type="ECO:0000256" key="6">
    <source>
        <dbReference type="ARBA" id="ARBA00023136"/>
    </source>
</evidence>
<organism evidence="9 10">
    <name type="scientific">Paeniglutamicibacter cryotolerans</name>
    <dbReference type="NCBI Taxonomy" id="670079"/>
    <lineage>
        <taxon>Bacteria</taxon>
        <taxon>Bacillati</taxon>
        <taxon>Actinomycetota</taxon>
        <taxon>Actinomycetes</taxon>
        <taxon>Micrococcales</taxon>
        <taxon>Micrococcaceae</taxon>
        <taxon>Paeniglutamicibacter</taxon>
    </lineage>
</organism>
<dbReference type="GO" id="GO:0005886">
    <property type="term" value="C:plasma membrane"/>
    <property type="evidence" value="ECO:0007669"/>
    <property type="project" value="UniProtKB-SubCell"/>
</dbReference>
<evidence type="ECO:0000256" key="5">
    <source>
        <dbReference type="ARBA" id="ARBA00022989"/>
    </source>
</evidence>
<gene>
    <name evidence="9" type="ORF">E9229_003087</name>
</gene>
<dbReference type="GO" id="GO:0015297">
    <property type="term" value="F:antiporter activity"/>
    <property type="evidence" value="ECO:0007669"/>
    <property type="project" value="TreeGrafter"/>
</dbReference>
<keyword evidence="4 7" id="KW-0812">Transmembrane</keyword>
<dbReference type="Pfam" id="PF00893">
    <property type="entry name" value="Multi_Drug_Res"/>
    <property type="match status" value="1"/>
</dbReference>
<dbReference type="EMBL" id="JACHVS010000002">
    <property type="protein sequence ID" value="MBB2996840.1"/>
    <property type="molecule type" value="Genomic_DNA"/>
</dbReference>
<dbReference type="Proteomes" id="UP000523000">
    <property type="component" value="Unassembled WGS sequence"/>
</dbReference>
<keyword evidence="5 8" id="KW-1133">Transmembrane helix</keyword>
<comment type="similarity">
    <text evidence="7">Belongs to the drug/metabolite transporter (DMT) superfamily. Small multidrug resistance (SMR) (TC 2.A.7.1) family.</text>
</comment>
<evidence type="ECO:0000313" key="9">
    <source>
        <dbReference type="EMBL" id="MBB2996840.1"/>
    </source>
</evidence>
<dbReference type="PANTHER" id="PTHR30561">
    <property type="entry name" value="SMR FAMILY PROTON-DEPENDENT DRUG EFFLUX TRANSPORTER SUGE"/>
    <property type="match status" value="1"/>
</dbReference>
<feature type="transmembrane region" description="Helical" evidence="8">
    <location>
        <begin position="56"/>
        <end position="79"/>
    </location>
</feature>
<evidence type="ECO:0000256" key="3">
    <source>
        <dbReference type="ARBA" id="ARBA00022475"/>
    </source>
</evidence>
<protein>
    <submittedName>
        <fullName evidence="9">Small multidrug resistance pump</fullName>
    </submittedName>
</protein>
<dbReference type="RefSeq" id="WP_183512409.1">
    <property type="nucleotide sequence ID" value="NZ_BAABGK010000111.1"/>
</dbReference>
<dbReference type="Gene3D" id="1.10.3730.20">
    <property type="match status" value="1"/>
</dbReference>